<feature type="region of interest" description="Disordered" evidence="1">
    <location>
        <begin position="232"/>
        <end position="264"/>
    </location>
</feature>
<protein>
    <submittedName>
        <fullName evidence="2">Uncharacterized protein</fullName>
    </submittedName>
</protein>
<dbReference type="EMBL" id="QGKW02001940">
    <property type="protein sequence ID" value="KAF2557438.1"/>
    <property type="molecule type" value="Genomic_DNA"/>
</dbReference>
<comment type="caution">
    <text evidence="2">The sequence shown here is derived from an EMBL/GenBank/DDBJ whole genome shotgun (WGS) entry which is preliminary data.</text>
</comment>
<dbReference type="Proteomes" id="UP000712281">
    <property type="component" value="Unassembled WGS sequence"/>
</dbReference>
<evidence type="ECO:0000256" key="1">
    <source>
        <dbReference type="SAM" id="MobiDB-lite"/>
    </source>
</evidence>
<reference evidence="2" key="1">
    <citation type="submission" date="2019-12" db="EMBL/GenBank/DDBJ databases">
        <title>Genome sequencing and annotation of Brassica cretica.</title>
        <authorList>
            <person name="Studholme D.J."/>
            <person name="Sarris P.F."/>
        </authorList>
    </citation>
    <scope>NUCLEOTIDE SEQUENCE</scope>
    <source>
        <strain evidence="2">PFS-001/15</strain>
        <tissue evidence="2">Leaf</tissue>
    </source>
</reference>
<sequence>MVAREELSPSPVQSIDRVAPPPLRSDSKFGKGKGAVSSSNLPIDRSVGTRLVASVTVSRQGLLRDSDPRELPQEDVDGDCVVEGAGEIVPARANDDLAVERRSEGDCGAANDYLAIERRSEGDRAAKEIRRDRATAVDGIPDGGVNDLAHPNTIGPQDTFWKDVPKVVVLNQQTWASFDRQRISRQQKRIAKGIFFLSSFSFVPCRNSPFSDLPLRFFTVLVDAREEFLPSPDRSIDRVAPPPPRSDSKFGKGKGAKGAVSSSNLPIHRSVGSRLLASAIVSRQGLPRDSDPRELPQEDVDGDCITEGAGEIVRPGKTAISR</sequence>
<proteinExistence type="predicted"/>
<accession>A0A8S9HQT4</accession>
<feature type="compositionally biased region" description="Basic and acidic residues" evidence="1">
    <location>
        <begin position="286"/>
        <end position="296"/>
    </location>
</feature>
<feature type="region of interest" description="Disordered" evidence="1">
    <location>
        <begin position="282"/>
        <end position="322"/>
    </location>
</feature>
<name>A0A8S9HQT4_BRACR</name>
<feature type="region of interest" description="Disordered" evidence="1">
    <location>
        <begin position="1"/>
        <end position="42"/>
    </location>
</feature>
<organism evidence="2 3">
    <name type="scientific">Brassica cretica</name>
    <name type="common">Mustard</name>
    <dbReference type="NCBI Taxonomy" id="69181"/>
    <lineage>
        <taxon>Eukaryota</taxon>
        <taxon>Viridiplantae</taxon>
        <taxon>Streptophyta</taxon>
        <taxon>Embryophyta</taxon>
        <taxon>Tracheophyta</taxon>
        <taxon>Spermatophyta</taxon>
        <taxon>Magnoliopsida</taxon>
        <taxon>eudicotyledons</taxon>
        <taxon>Gunneridae</taxon>
        <taxon>Pentapetalae</taxon>
        <taxon>rosids</taxon>
        <taxon>malvids</taxon>
        <taxon>Brassicales</taxon>
        <taxon>Brassicaceae</taxon>
        <taxon>Brassiceae</taxon>
        <taxon>Brassica</taxon>
    </lineage>
</organism>
<evidence type="ECO:0000313" key="2">
    <source>
        <dbReference type="EMBL" id="KAF2557438.1"/>
    </source>
</evidence>
<gene>
    <name evidence="2" type="ORF">F2Q68_00017775</name>
</gene>
<evidence type="ECO:0000313" key="3">
    <source>
        <dbReference type="Proteomes" id="UP000712281"/>
    </source>
</evidence>
<dbReference type="AlphaFoldDB" id="A0A8S9HQT4"/>